<dbReference type="PROSITE" id="PS00028">
    <property type="entry name" value="ZINC_FINGER_C2H2_1"/>
    <property type="match status" value="2"/>
</dbReference>
<feature type="non-terminal residue" evidence="3">
    <location>
        <position position="1"/>
    </location>
</feature>
<proteinExistence type="predicted"/>
<evidence type="ECO:0000259" key="2">
    <source>
        <dbReference type="PROSITE" id="PS50157"/>
    </source>
</evidence>
<dbReference type="Gene3D" id="3.30.160.60">
    <property type="entry name" value="Classic Zinc Finger"/>
    <property type="match status" value="2"/>
</dbReference>
<name>A0A0F4YQ45_RASE3</name>
<dbReference type="AlphaFoldDB" id="A0A0F4YQ45"/>
<feature type="domain" description="C2H2-type" evidence="2">
    <location>
        <begin position="31"/>
        <end position="60"/>
    </location>
</feature>
<dbReference type="InterPro" id="IPR036236">
    <property type="entry name" value="Znf_C2H2_sf"/>
</dbReference>
<feature type="domain" description="C2H2-type" evidence="2">
    <location>
        <begin position="61"/>
        <end position="90"/>
    </location>
</feature>
<keyword evidence="1" id="KW-0479">Metal-binding</keyword>
<dbReference type="GeneID" id="25317942"/>
<evidence type="ECO:0000256" key="1">
    <source>
        <dbReference type="PROSITE-ProRule" id="PRU00042"/>
    </source>
</evidence>
<dbReference type="Pfam" id="PF00096">
    <property type="entry name" value="zf-C2H2"/>
    <property type="match status" value="1"/>
</dbReference>
<sequence>KIRLSCARLRQTLSKQFRFYSHRDAHSETKTTCPVPGCGRRFRSSSGLYNHRDAHLETERHACHVPGCGRSFRSRSSYYYHKKFHSEIKKDACTKPGATDQKKKCILECCYVRTCSFTIMWVFFY</sequence>
<keyword evidence="1" id="KW-0862">Zinc</keyword>
<evidence type="ECO:0000313" key="3">
    <source>
        <dbReference type="EMBL" id="KKA20374.1"/>
    </source>
</evidence>
<organism evidence="3 4">
    <name type="scientific">Rasamsonia emersonii (strain ATCC 16479 / CBS 393.64 / IMI 116815)</name>
    <dbReference type="NCBI Taxonomy" id="1408163"/>
    <lineage>
        <taxon>Eukaryota</taxon>
        <taxon>Fungi</taxon>
        <taxon>Dikarya</taxon>
        <taxon>Ascomycota</taxon>
        <taxon>Pezizomycotina</taxon>
        <taxon>Eurotiomycetes</taxon>
        <taxon>Eurotiomycetidae</taxon>
        <taxon>Eurotiales</taxon>
        <taxon>Trichocomaceae</taxon>
        <taxon>Rasamsonia</taxon>
    </lineage>
</organism>
<gene>
    <name evidence="3" type="ORF">T310_5598</name>
</gene>
<accession>A0A0F4YQ45</accession>
<dbReference type="GO" id="GO:0008270">
    <property type="term" value="F:zinc ion binding"/>
    <property type="evidence" value="ECO:0007669"/>
    <property type="project" value="UniProtKB-KW"/>
</dbReference>
<protein>
    <recommendedName>
        <fullName evidence="2">C2H2-type domain-containing protein</fullName>
    </recommendedName>
</protein>
<dbReference type="SMART" id="SM00355">
    <property type="entry name" value="ZnF_C2H2"/>
    <property type="match status" value="2"/>
</dbReference>
<dbReference type="InterPro" id="IPR013087">
    <property type="entry name" value="Znf_C2H2_type"/>
</dbReference>
<dbReference type="RefSeq" id="XP_013326986.1">
    <property type="nucleotide sequence ID" value="XM_013471532.1"/>
</dbReference>
<dbReference type="EMBL" id="LASV01000265">
    <property type="protein sequence ID" value="KKA20374.1"/>
    <property type="molecule type" value="Genomic_DNA"/>
</dbReference>
<keyword evidence="4" id="KW-1185">Reference proteome</keyword>
<dbReference type="SUPFAM" id="SSF57667">
    <property type="entry name" value="beta-beta-alpha zinc fingers"/>
    <property type="match status" value="2"/>
</dbReference>
<comment type="caution">
    <text evidence="3">The sequence shown here is derived from an EMBL/GenBank/DDBJ whole genome shotgun (WGS) entry which is preliminary data.</text>
</comment>
<reference evidence="3 4" key="1">
    <citation type="submission" date="2015-04" db="EMBL/GenBank/DDBJ databases">
        <authorList>
            <person name="Heijne W.H."/>
            <person name="Fedorova N.D."/>
            <person name="Nierman W.C."/>
            <person name="Vollebregt A.W."/>
            <person name="Zhao Z."/>
            <person name="Wu L."/>
            <person name="Kumar M."/>
            <person name="Stam H."/>
            <person name="van den Berg M.A."/>
            <person name="Pel H.J."/>
        </authorList>
    </citation>
    <scope>NUCLEOTIDE SEQUENCE [LARGE SCALE GENOMIC DNA]</scope>
    <source>
        <strain evidence="3 4">CBS 393.64</strain>
    </source>
</reference>
<dbReference type="Proteomes" id="UP000053958">
    <property type="component" value="Unassembled WGS sequence"/>
</dbReference>
<dbReference type="PROSITE" id="PS50157">
    <property type="entry name" value="ZINC_FINGER_C2H2_2"/>
    <property type="match status" value="2"/>
</dbReference>
<dbReference type="OrthoDB" id="8823111at2759"/>
<dbReference type="STRING" id="1408163.A0A0F4YQ45"/>
<evidence type="ECO:0000313" key="4">
    <source>
        <dbReference type="Proteomes" id="UP000053958"/>
    </source>
</evidence>
<keyword evidence="1" id="KW-0863">Zinc-finger</keyword>